<keyword evidence="3 6" id="KW-0378">Hydrolase</keyword>
<name>A0AAC8QDC9_9BACT</name>
<evidence type="ECO:0000256" key="3">
    <source>
        <dbReference type="ARBA" id="ARBA00022801"/>
    </source>
</evidence>
<proteinExistence type="inferred from homology"/>
<sequence>MLSIKPLVWNSSEWKQAADKLGVRRHSHVYAKHTKKPAGTLNAERFHVSIPEHLLEDLRQRLTRTRWAGDYGNADWGYGTEQGYLTELVRYWAKEFNWRAQEQAINAFSHYRVNFDGIPIHFIHEKGQGPRPIPLVLTHGWPWTFWDLHKVIRPLTHPAEFGGNPNDAFDVVVPSLPGFGFSTPLKQTGVNFMRTADLWVRLMEGLGYSRFGAQGSDIGSFVSSQLGHRYPEHMIGIHLTFPMPLDANTNPQSIPTPEAYAPDEQQALARTVNFLRDGTGYVGIQSTRPQTLAYAMHDSPAGMCAWFLEKRRAWSDCDGDVEKAFSKDELLTAMTLFWATETFDSATRFYYETAHHPWEPSHAGPRMVDVPTGVTIMPKDVVQMPRSWAEQYYDLRSWNVLPAGGHFAHMEQPERLVQDIRDFFRPLRGHQG</sequence>
<feature type="active site" description="Proton acceptor" evidence="4">
    <location>
        <position position="406"/>
    </location>
</feature>
<dbReference type="InterPro" id="IPR010497">
    <property type="entry name" value="Epoxide_hydro_N"/>
</dbReference>
<dbReference type="InterPro" id="IPR000639">
    <property type="entry name" value="Epox_hydrolase-like"/>
</dbReference>
<dbReference type="RefSeq" id="WP_082175503.1">
    <property type="nucleotide sequence ID" value="NZ_CP011509.1"/>
</dbReference>
<dbReference type="Gene3D" id="3.40.50.1820">
    <property type="entry name" value="alpha/beta hydrolase"/>
    <property type="match status" value="1"/>
</dbReference>
<dbReference type="PANTHER" id="PTHR21661">
    <property type="entry name" value="EPOXIDE HYDROLASE 1-RELATED"/>
    <property type="match status" value="1"/>
</dbReference>
<comment type="similarity">
    <text evidence="1">Belongs to the peptidase S33 family.</text>
</comment>
<feature type="active site" description="Proton donor" evidence="4">
    <location>
        <position position="350"/>
    </location>
</feature>
<evidence type="ECO:0000313" key="6">
    <source>
        <dbReference type="EMBL" id="AKJ05396.1"/>
    </source>
</evidence>
<keyword evidence="2" id="KW-0058">Aromatic hydrocarbons catabolism</keyword>
<evidence type="ECO:0000256" key="4">
    <source>
        <dbReference type="PIRSR" id="PIRSR001112-1"/>
    </source>
</evidence>
<dbReference type="Proteomes" id="UP000256345">
    <property type="component" value="Unassembled WGS sequence"/>
</dbReference>
<gene>
    <name evidence="6" type="ORF">AA314_07022</name>
    <name evidence="7" type="ORF">ATI61_102454</name>
</gene>
<evidence type="ECO:0000313" key="8">
    <source>
        <dbReference type="Proteomes" id="UP000035579"/>
    </source>
</evidence>
<dbReference type="InterPro" id="IPR016292">
    <property type="entry name" value="Epoxide_hydrolase"/>
</dbReference>
<evidence type="ECO:0000313" key="7">
    <source>
        <dbReference type="EMBL" id="REG36080.1"/>
    </source>
</evidence>
<dbReference type="KEGG" id="age:AA314_07022"/>
<evidence type="ECO:0000313" key="9">
    <source>
        <dbReference type="Proteomes" id="UP000256345"/>
    </source>
</evidence>
<dbReference type="GO" id="GO:0004301">
    <property type="term" value="F:epoxide hydrolase activity"/>
    <property type="evidence" value="ECO:0007669"/>
    <property type="project" value="TreeGrafter"/>
</dbReference>
<feature type="active site" description="Nucleophile" evidence="4">
    <location>
        <position position="217"/>
    </location>
</feature>
<accession>A0AAC8QDC9</accession>
<dbReference type="PIRSF" id="PIRSF001112">
    <property type="entry name" value="Epoxide_hydrolase"/>
    <property type="match status" value="1"/>
</dbReference>
<evidence type="ECO:0000256" key="1">
    <source>
        <dbReference type="ARBA" id="ARBA00010088"/>
    </source>
</evidence>
<dbReference type="PRINTS" id="PR00412">
    <property type="entry name" value="EPOXHYDRLASE"/>
</dbReference>
<dbReference type="SUPFAM" id="SSF53474">
    <property type="entry name" value="alpha/beta-Hydrolases"/>
    <property type="match status" value="1"/>
</dbReference>
<protein>
    <submittedName>
        <fullName evidence="6">Epoxide hydrolase</fullName>
    </submittedName>
    <submittedName>
        <fullName evidence="7">Pimeloyl-ACP methyl ester carboxylesterase</fullName>
    </submittedName>
</protein>
<dbReference type="Proteomes" id="UP000035579">
    <property type="component" value="Chromosome"/>
</dbReference>
<dbReference type="Pfam" id="PF06441">
    <property type="entry name" value="EHN"/>
    <property type="match status" value="1"/>
</dbReference>
<reference evidence="7 9" key="2">
    <citation type="submission" date="2018-08" db="EMBL/GenBank/DDBJ databases">
        <title>Genomic Encyclopedia of Archaeal and Bacterial Type Strains, Phase II (KMG-II): from individual species to whole genera.</title>
        <authorList>
            <person name="Goeker M."/>
        </authorList>
    </citation>
    <scope>NUCLEOTIDE SEQUENCE [LARGE SCALE GENOMIC DNA]</scope>
    <source>
        <strain evidence="7 9">DSM 2261</strain>
    </source>
</reference>
<dbReference type="EMBL" id="QUMU01000002">
    <property type="protein sequence ID" value="REG36080.1"/>
    <property type="molecule type" value="Genomic_DNA"/>
</dbReference>
<reference evidence="6 8" key="1">
    <citation type="submission" date="2015-05" db="EMBL/GenBank/DDBJ databases">
        <title>Genome assembly of Archangium gephyra DSM 2261.</title>
        <authorList>
            <person name="Sharma G."/>
            <person name="Subramanian S."/>
        </authorList>
    </citation>
    <scope>NUCLEOTIDE SEQUENCE [LARGE SCALE GENOMIC DNA]</scope>
    <source>
        <strain evidence="6 8">DSM 2261</strain>
    </source>
</reference>
<evidence type="ECO:0000256" key="2">
    <source>
        <dbReference type="ARBA" id="ARBA00022797"/>
    </source>
</evidence>
<keyword evidence="9" id="KW-1185">Reference proteome</keyword>
<dbReference type="InterPro" id="IPR029058">
    <property type="entry name" value="AB_hydrolase_fold"/>
</dbReference>
<evidence type="ECO:0000259" key="5">
    <source>
        <dbReference type="Pfam" id="PF06441"/>
    </source>
</evidence>
<dbReference type="AlphaFoldDB" id="A0AAC8QDC9"/>
<feature type="domain" description="Epoxide hydrolase N-terminal" evidence="5">
    <location>
        <begin position="44"/>
        <end position="147"/>
    </location>
</feature>
<dbReference type="GO" id="GO:0097176">
    <property type="term" value="P:epoxide metabolic process"/>
    <property type="evidence" value="ECO:0007669"/>
    <property type="project" value="TreeGrafter"/>
</dbReference>
<organism evidence="6 8">
    <name type="scientific">Archangium gephyra</name>
    <dbReference type="NCBI Taxonomy" id="48"/>
    <lineage>
        <taxon>Bacteria</taxon>
        <taxon>Pseudomonadati</taxon>
        <taxon>Myxococcota</taxon>
        <taxon>Myxococcia</taxon>
        <taxon>Myxococcales</taxon>
        <taxon>Cystobacterineae</taxon>
        <taxon>Archangiaceae</taxon>
        <taxon>Archangium</taxon>
    </lineage>
</organism>
<dbReference type="EMBL" id="CP011509">
    <property type="protein sequence ID" value="AKJ05396.1"/>
    <property type="molecule type" value="Genomic_DNA"/>
</dbReference>
<dbReference type="PANTHER" id="PTHR21661:SF35">
    <property type="entry name" value="EPOXIDE HYDROLASE"/>
    <property type="match status" value="1"/>
</dbReference>